<accession>A0ABX8LI28</accession>
<name>A0ABX8LI28_9BACT</name>
<proteinExistence type="predicted"/>
<gene>
    <name evidence="1" type="ORF">KP001_18405</name>
</gene>
<organism evidence="1 2">
    <name type="scientific">Geomonas subterranea</name>
    <dbReference type="NCBI Taxonomy" id="2847989"/>
    <lineage>
        <taxon>Bacteria</taxon>
        <taxon>Pseudomonadati</taxon>
        <taxon>Thermodesulfobacteriota</taxon>
        <taxon>Desulfuromonadia</taxon>
        <taxon>Geobacterales</taxon>
        <taxon>Geobacteraceae</taxon>
        <taxon>Geomonas</taxon>
    </lineage>
</organism>
<evidence type="ECO:0000313" key="1">
    <source>
        <dbReference type="EMBL" id="QXE90355.1"/>
    </source>
</evidence>
<dbReference type="RefSeq" id="WP_217286998.1">
    <property type="nucleotide sequence ID" value="NZ_CP077683.1"/>
</dbReference>
<keyword evidence="2" id="KW-1185">Reference proteome</keyword>
<protein>
    <recommendedName>
        <fullName evidence="3">DUF115 domain-containing protein</fullName>
    </recommendedName>
</protein>
<evidence type="ECO:0008006" key="3">
    <source>
        <dbReference type="Google" id="ProtNLM"/>
    </source>
</evidence>
<reference evidence="1 2" key="1">
    <citation type="submission" date="2021-06" db="EMBL/GenBank/DDBJ databases">
        <title>Gemonas diversity in paddy soil.</title>
        <authorList>
            <person name="Liu G."/>
        </authorList>
    </citation>
    <scope>NUCLEOTIDE SEQUENCE [LARGE SCALE GENOMIC DNA]</scope>
    <source>
        <strain evidence="1 2">RG2</strain>
    </source>
</reference>
<dbReference type="EMBL" id="CP077683">
    <property type="protein sequence ID" value="QXE90355.1"/>
    <property type="molecule type" value="Genomic_DNA"/>
</dbReference>
<evidence type="ECO:0000313" key="2">
    <source>
        <dbReference type="Proteomes" id="UP000683559"/>
    </source>
</evidence>
<sequence length="352" mass="39773">MTIQELLSKNAPLKNCHAGRRAFVIGNGPSLASQDLSHLAGEVTIVASWFHNHPLATLIRPGYWVLADPAGWDRPDQPFLPAINHVKSLNIHTRLFVPSAGYQYYSNLNNGPLIETHFYHFDYTRLDHDVIDFTQPVPPYSQNVVLSSLMLAFYMGCDPVYFIGCDHDFLAITKESYANHKEEHFYSESQPARYDLEFEWLEFEACMNRLRDQYQRLAHYARRWGHNVFNATKGGCLEYFPRVEFESLFVPAPAKGAAKGPGLEQRALLEGAMALIDSGNAAAALAIIDEALRRNINQSQRIDGLSLLKAHCLTCLGQPREALIWARQDYHCNPGNRDHALPLINRLEALLA</sequence>
<dbReference type="Proteomes" id="UP000683559">
    <property type="component" value="Chromosome"/>
</dbReference>